<dbReference type="Gene3D" id="3.30.1490.20">
    <property type="entry name" value="ATP-grasp fold, A domain"/>
    <property type="match status" value="1"/>
</dbReference>
<sequence length="703" mass="78593">MAPRKIQVRSENDKDLLLEYSWCLLDTQSTGNPWQSVDIVFRHVFSVNTDDLSHSPEDVYILESDQNAAPQRFGPEAFGSHNAFQFFLQCLRAATMSSPRVAKLIVPLQKGYIVRSDIIPLRLRDSQYIETAVSFAEPFQNYTGCAITPTDVNNLPALFSVAAAGLLVHHEVQLDSDPRLEAVSLAVESDLENRLSFPWILPEPIHQKTLVLVDANSSHPEDGVGLYHAARVLGIDIVVLDNAGHWLEGPDYAQWREAFIPTRLTNPPEEDVADRIIESVKAYGKPVDGIITFADSFWPYIAQAAPQVGLQTASQEALRIATNKYLTSVYAGHQAYRASTLDEALDIMKNADIPYPLIVKPCDGWSSEGVSRVDNLDALTTAVNSIDTSRHGTEFVIEKYCDGPEVDVNFVLLDGEVLFFEVCDDLPKSADINGPSVGSLHNFHELNSVYPSALPSQEIDLLRNSFLDTLLKLGLKDGVMHLEGRVEYSSVEYKRQNDIIDLSPREIKSTTSQSTPWLIEINPRPLGMTGSQIIESTYGIDYWGLALLIAVGEKARVRALSQPFKYGPQYTCIMVFIPADYPIYYQGIFDSEDICTDLMARRPDLAKQISRCACLVKRGQKVAHPSSGRHTFLAYFNVFSRKGRKEALDLARQVREEDNAPVEAVNELRRVAREAFGETDERKPNQLLLTFATESDEEHRVLD</sequence>
<dbReference type="PANTHER" id="PTHR43585:SF2">
    <property type="entry name" value="ATP-GRASP ENZYME FSQD"/>
    <property type="match status" value="1"/>
</dbReference>
<accession>A0A1S9DL29</accession>
<dbReference type="EMBL" id="MKZY01000004">
    <property type="protein sequence ID" value="OOO09785.1"/>
    <property type="molecule type" value="Genomic_DNA"/>
</dbReference>
<dbReference type="InterPro" id="IPR011761">
    <property type="entry name" value="ATP-grasp"/>
</dbReference>
<reference evidence="6 7" key="1">
    <citation type="submission" date="2016-10" db="EMBL/GenBank/DDBJ databases">
        <title>Genome sequencing of Aspergillus oryzae BCC7051.</title>
        <authorList>
            <person name="Thammarongtham C."/>
            <person name="Vorapreeda T."/>
            <person name="Nookaew I."/>
            <person name="Srisuk T."/>
            <person name="Land M."/>
            <person name="Jeennor S."/>
            <person name="Laoteng K."/>
        </authorList>
    </citation>
    <scope>NUCLEOTIDE SEQUENCE [LARGE SCALE GENOMIC DNA]</scope>
    <source>
        <strain evidence="6 7">BCC7051</strain>
    </source>
</reference>
<keyword evidence="1" id="KW-0436">Ligase</keyword>
<dbReference type="InterPro" id="IPR052032">
    <property type="entry name" value="ATP-dep_AA_Ligase"/>
</dbReference>
<evidence type="ECO:0000256" key="2">
    <source>
        <dbReference type="ARBA" id="ARBA00022741"/>
    </source>
</evidence>
<dbReference type="GO" id="GO:0046872">
    <property type="term" value="F:metal ion binding"/>
    <property type="evidence" value="ECO:0007669"/>
    <property type="project" value="InterPro"/>
</dbReference>
<name>A0A1S9DL29_ASPOZ</name>
<keyword evidence="3 4" id="KW-0067">ATP-binding</keyword>
<dbReference type="Gene3D" id="3.40.50.20">
    <property type="match status" value="1"/>
</dbReference>
<evidence type="ECO:0000256" key="3">
    <source>
        <dbReference type="ARBA" id="ARBA00022840"/>
    </source>
</evidence>
<evidence type="ECO:0000256" key="4">
    <source>
        <dbReference type="PROSITE-ProRule" id="PRU00409"/>
    </source>
</evidence>
<dbReference type="OrthoDB" id="434648at2759"/>
<dbReference type="Pfam" id="PF13535">
    <property type="entry name" value="ATP-grasp_4"/>
    <property type="match status" value="1"/>
</dbReference>
<protein>
    <recommendedName>
        <fullName evidence="5">ATP-grasp domain-containing protein</fullName>
    </recommendedName>
</protein>
<evidence type="ECO:0000313" key="7">
    <source>
        <dbReference type="Proteomes" id="UP000190312"/>
    </source>
</evidence>
<dbReference type="PROSITE" id="PS50975">
    <property type="entry name" value="ATP_GRASP"/>
    <property type="match status" value="1"/>
</dbReference>
<evidence type="ECO:0000259" key="5">
    <source>
        <dbReference type="PROSITE" id="PS50975"/>
    </source>
</evidence>
<dbReference type="Pfam" id="PF18130">
    <property type="entry name" value="ATPgrasp_N"/>
    <property type="match status" value="1"/>
</dbReference>
<dbReference type="VEuPathDB" id="FungiDB:AO090003001279"/>
<comment type="caution">
    <text evidence="6">The sequence shown here is derived from an EMBL/GenBank/DDBJ whole genome shotgun (WGS) entry which is preliminary data.</text>
</comment>
<feature type="domain" description="ATP-grasp" evidence="5">
    <location>
        <begin position="319"/>
        <end position="551"/>
    </location>
</feature>
<dbReference type="Proteomes" id="UP000190312">
    <property type="component" value="Unassembled WGS sequence"/>
</dbReference>
<dbReference type="AlphaFoldDB" id="A0A1S9DL29"/>
<dbReference type="PANTHER" id="PTHR43585">
    <property type="entry name" value="FUMIPYRROLE BIOSYNTHESIS PROTEIN C"/>
    <property type="match status" value="1"/>
</dbReference>
<keyword evidence="2 4" id="KW-0547">Nucleotide-binding</keyword>
<dbReference type="eggNOG" id="ENOG502QT0U">
    <property type="taxonomic scope" value="Eukaryota"/>
</dbReference>
<dbReference type="InterPro" id="IPR041472">
    <property type="entry name" value="BL00235/CARNS1_N"/>
</dbReference>
<evidence type="ECO:0000313" key="6">
    <source>
        <dbReference type="EMBL" id="OOO09785.1"/>
    </source>
</evidence>
<dbReference type="GO" id="GO:0016874">
    <property type="term" value="F:ligase activity"/>
    <property type="evidence" value="ECO:0007669"/>
    <property type="project" value="UniProtKB-KW"/>
</dbReference>
<evidence type="ECO:0000256" key="1">
    <source>
        <dbReference type="ARBA" id="ARBA00022598"/>
    </source>
</evidence>
<gene>
    <name evidence="6" type="ORF">OAory_01055930</name>
</gene>
<dbReference type="Gene3D" id="3.30.470.20">
    <property type="entry name" value="ATP-grasp fold, B domain"/>
    <property type="match status" value="1"/>
</dbReference>
<dbReference type="SUPFAM" id="SSF56059">
    <property type="entry name" value="Glutathione synthetase ATP-binding domain-like"/>
    <property type="match status" value="1"/>
</dbReference>
<dbReference type="GO" id="GO:0005524">
    <property type="term" value="F:ATP binding"/>
    <property type="evidence" value="ECO:0007669"/>
    <property type="project" value="UniProtKB-UniRule"/>
</dbReference>
<proteinExistence type="predicted"/>
<dbReference type="InterPro" id="IPR013815">
    <property type="entry name" value="ATP_grasp_subdomain_1"/>
</dbReference>
<organism evidence="6 7">
    <name type="scientific">Aspergillus oryzae</name>
    <name type="common">Yellow koji mold</name>
    <dbReference type="NCBI Taxonomy" id="5062"/>
    <lineage>
        <taxon>Eukaryota</taxon>
        <taxon>Fungi</taxon>
        <taxon>Dikarya</taxon>
        <taxon>Ascomycota</taxon>
        <taxon>Pezizomycotina</taxon>
        <taxon>Eurotiomycetes</taxon>
        <taxon>Eurotiomycetidae</taxon>
        <taxon>Eurotiales</taxon>
        <taxon>Aspergillaceae</taxon>
        <taxon>Aspergillus</taxon>
        <taxon>Aspergillus subgen. Circumdati</taxon>
    </lineage>
</organism>